<keyword evidence="2" id="KW-1185">Reference proteome</keyword>
<dbReference type="PANTHER" id="PTHR38471:SF2">
    <property type="entry name" value="FOUR HELIX BUNDLE PROTEIN"/>
    <property type="match status" value="1"/>
</dbReference>
<evidence type="ECO:0000313" key="2">
    <source>
        <dbReference type="Proteomes" id="UP000248745"/>
    </source>
</evidence>
<protein>
    <submittedName>
        <fullName evidence="1">Four helix bundle protein</fullName>
    </submittedName>
</protein>
<dbReference type="EMBL" id="QKTW01000015">
    <property type="protein sequence ID" value="PZF73116.1"/>
    <property type="molecule type" value="Genomic_DNA"/>
</dbReference>
<sequence length="124" mass="14690">MEEIKHKDFRDLTVWQESRKFSNAIFQLIKTFPAEEKFRLADQIIRSSRSVNANIAEGHGRFTYKDQLHFCIQARGSLSETLNHLTQAVDCIYLSQETFNEYYLQYKKVEQLLNGYITFLRSKT</sequence>
<dbReference type="InterPro" id="IPR036583">
    <property type="entry name" value="23S_rRNA_IVS_sf"/>
</dbReference>
<evidence type="ECO:0000313" key="1">
    <source>
        <dbReference type="EMBL" id="PZF73116.1"/>
    </source>
</evidence>
<gene>
    <name evidence="1" type="ORF">DN068_09595</name>
</gene>
<dbReference type="AlphaFoldDB" id="A0A2W2BHY0"/>
<dbReference type="CDD" id="cd16377">
    <property type="entry name" value="23S_rRNA_IVP_like"/>
    <property type="match status" value="1"/>
</dbReference>
<organism evidence="1 2">
    <name type="scientific">Taibaiella soli</name>
    <dbReference type="NCBI Taxonomy" id="1649169"/>
    <lineage>
        <taxon>Bacteria</taxon>
        <taxon>Pseudomonadati</taxon>
        <taxon>Bacteroidota</taxon>
        <taxon>Chitinophagia</taxon>
        <taxon>Chitinophagales</taxon>
        <taxon>Chitinophagaceae</taxon>
        <taxon>Taibaiella</taxon>
    </lineage>
</organism>
<dbReference type="PANTHER" id="PTHR38471">
    <property type="entry name" value="FOUR HELIX BUNDLE PROTEIN"/>
    <property type="match status" value="1"/>
</dbReference>
<name>A0A2W2BHY0_9BACT</name>
<dbReference type="OrthoDB" id="9811959at2"/>
<dbReference type="InterPro" id="IPR012657">
    <property type="entry name" value="23S_rRNA-intervening_sequence"/>
</dbReference>
<dbReference type="Gene3D" id="1.20.1440.60">
    <property type="entry name" value="23S rRNA-intervening sequence"/>
    <property type="match status" value="1"/>
</dbReference>
<dbReference type="Pfam" id="PF05635">
    <property type="entry name" value="23S_rRNA_IVP"/>
    <property type="match status" value="1"/>
</dbReference>
<proteinExistence type="predicted"/>
<accession>A0A2W2BHY0</accession>
<dbReference type="NCBIfam" id="TIGR02436">
    <property type="entry name" value="four helix bundle protein"/>
    <property type="match status" value="1"/>
</dbReference>
<reference evidence="1 2" key="1">
    <citation type="submission" date="2018-06" db="EMBL/GenBank/DDBJ databases">
        <title>Mucibacter soli gen. nov., sp. nov., a new member of the family Chitinophagaceae producing mucin.</title>
        <authorList>
            <person name="Kim M.-K."/>
            <person name="Park S."/>
            <person name="Kim T.-S."/>
            <person name="Joung Y."/>
            <person name="Han J.-H."/>
            <person name="Kim S.B."/>
        </authorList>
    </citation>
    <scope>NUCLEOTIDE SEQUENCE [LARGE SCALE GENOMIC DNA]</scope>
    <source>
        <strain evidence="1 2">R1-15</strain>
    </source>
</reference>
<dbReference type="RefSeq" id="WP_110998693.1">
    <property type="nucleotide sequence ID" value="NZ_QKTW01000015.1"/>
</dbReference>
<dbReference type="SUPFAM" id="SSF158446">
    <property type="entry name" value="IVS-encoded protein-like"/>
    <property type="match status" value="1"/>
</dbReference>
<dbReference type="Proteomes" id="UP000248745">
    <property type="component" value="Unassembled WGS sequence"/>
</dbReference>
<comment type="caution">
    <text evidence="1">The sequence shown here is derived from an EMBL/GenBank/DDBJ whole genome shotgun (WGS) entry which is preliminary data.</text>
</comment>